<dbReference type="EMBL" id="RQTK01000219">
    <property type="protein sequence ID" value="RUS84061.1"/>
    <property type="molecule type" value="Genomic_DNA"/>
</dbReference>
<keyword evidence="2" id="KW-1185">Reference proteome</keyword>
<name>A0A3S1HQC1_ELYCH</name>
<proteinExistence type="predicted"/>
<sequence length="101" mass="12162">MSLYKMNIESSGVTRFKHVDSQSNLLKSFIQHNAAYTRSHTNKITNMIDSLYKLKVDRMTYLYKQKYYDKTIMLSPYTSLSSFIKKKKYKIFLKMYIDIYK</sequence>
<accession>A0A3S1HQC1</accession>
<reference evidence="1 2" key="1">
    <citation type="submission" date="2019-01" db="EMBL/GenBank/DDBJ databases">
        <title>A draft genome assembly of the solar-powered sea slug Elysia chlorotica.</title>
        <authorList>
            <person name="Cai H."/>
            <person name="Li Q."/>
            <person name="Fang X."/>
            <person name="Li J."/>
            <person name="Curtis N.E."/>
            <person name="Altenburger A."/>
            <person name="Shibata T."/>
            <person name="Feng M."/>
            <person name="Maeda T."/>
            <person name="Schwartz J.A."/>
            <person name="Shigenobu S."/>
            <person name="Lundholm N."/>
            <person name="Nishiyama T."/>
            <person name="Yang H."/>
            <person name="Hasebe M."/>
            <person name="Li S."/>
            <person name="Pierce S.K."/>
            <person name="Wang J."/>
        </authorList>
    </citation>
    <scope>NUCLEOTIDE SEQUENCE [LARGE SCALE GENOMIC DNA]</scope>
    <source>
        <strain evidence="1">EC2010</strain>
        <tissue evidence="1">Whole organism of an adult</tissue>
    </source>
</reference>
<organism evidence="1 2">
    <name type="scientific">Elysia chlorotica</name>
    <name type="common">Eastern emerald elysia</name>
    <name type="synonym">Sea slug</name>
    <dbReference type="NCBI Taxonomy" id="188477"/>
    <lineage>
        <taxon>Eukaryota</taxon>
        <taxon>Metazoa</taxon>
        <taxon>Spiralia</taxon>
        <taxon>Lophotrochozoa</taxon>
        <taxon>Mollusca</taxon>
        <taxon>Gastropoda</taxon>
        <taxon>Heterobranchia</taxon>
        <taxon>Euthyneura</taxon>
        <taxon>Panpulmonata</taxon>
        <taxon>Sacoglossa</taxon>
        <taxon>Placobranchoidea</taxon>
        <taxon>Plakobranchidae</taxon>
        <taxon>Elysia</taxon>
    </lineage>
</organism>
<dbReference type="AlphaFoldDB" id="A0A3S1HQC1"/>
<evidence type="ECO:0000313" key="1">
    <source>
        <dbReference type="EMBL" id="RUS84061.1"/>
    </source>
</evidence>
<evidence type="ECO:0000313" key="2">
    <source>
        <dbReference type="Proteomes" id="UP000271974"/>
    </source>
</evidence>
<protein>
    <submittedName>
        <fullName evidence="1">Uncharacterized protein</fullName>
    </submittedName>
</protein>
<gene>
    <name evidence="1" type="ORF">EGW08_008173</name>
</gene>
<comment type="caution">
    <text evidence="1">The sequence shown here is derived from an EMBL/GenBank/DDBJ whole genome shotgun (WGS) entry which is preliminary data.</text>
</comment>
<dbReference type="Proteomes" id="UP000271974">
    <property type="component" value="Unassembled WGS sequence"/>
</dbReference>